<name>A0A087M3A0_9HYPH</name>
<organism evidence="1 2">
    <name type="scientific">Devosia riboflavina</name>
    <dbReference type="NCBI Taxonomy" id="46914"/>
    <lineage>
        <taxon>Bacteria</taxon>
        <taxon>Pseudomonadati</taxon>
        <taxon>Pseudomonadota</taxon>
        <taxon>Alphaproteobacteria</taxon>
        <taxon>Hyphomicrobiales</taxon>
        <taxon>Devosiaceae</taxon>
        <taxon>Devosia</taxon>
    </lineage>
</organism>
<accession>A0A087M3A0</accession>
<keyword evidence="2" id="KW-1185">Reference proteome</keyword>
<dbReference type="Proteomes" id="UP000028981">
    <property type="component" value="Unassembled WGS sequence"/>
</dbReference>
<evidence type="ECO:0000313" key="2">
    <source>
        <dbReference type="Proteomes" id="UP000028981"/>
    </source>
</evidence>
<reference evidence="1 2" key="1">
    <citation type="submission" date="2014-08" db="EMBL/GenBank/DDBJ databases">
        <authorList>
            <person name="Hassan Y.I."/>
            <person name="Lepp D."/>
            <person name="Zhou T."/>
        </authorList>
    </citation>
    <scope>NUCLEOTIDE SEQUENCE [LARGE SCALE GENOMIC DNA]</scope>
    <source>
        <strain evidence="1 2">IFO13584</strain>
    </source>
</reference>
<dbReference type="EMBL" id="JQGC01000007">
    <property type="protein sequence ID" value="KFL31353.1"/>
    <property type="molecule type" value="Genomic_DNA"/>
</dbReference>
<gene>
    <name evidence="1" type="ORF">JP75_10770</name>
</gene>
<dbReference type="STRING" id="46914.JP75_10770"/>
<comment type="caution">
    <text evidence="1">The sequence shown here is derived from an EMBL/GenBank/DDBJ whole genome shotgun (WGS) entry which is preliminary data.</text>
</comment>
<sequence length="68" mass="7109">MRGFLQPDHVPSVVVTTGLVPVVQGRPGIAWIAGTSPAMTTGVGICGVETEVPAFAGMTPWTREIFDV</sequence>
<proteinExistence type="predicted"/>
<protein>
    <submittedName>
        <fullName evidence="1">Uncharacterized protein</fullName>
    </submittedName>
</protein>
<evidence type="ECO:0000313" key="1">
    <source>
        <dbReference type="EMBL" id="KFL31353.1"/>
    </source>
</evidence>
<dbReference type="AlphaFoldDB" id="A0A087M3A0"/>